<evidence type="ECO:0000313" key="5">
    <source>
        <dbReference type="Proteomes" id="UP000295793"/>
    </source>
</evidence>
<dbReference type="Pfam" id="PF13426">
    <property type="entry name" value="PAS_9"/>
    <property type="match status" value="1"/>
</dbReference>
<dbReference type="RefSeq" id="WP_132701447.1">
    <property type="nucleotide sequence ID" value="NZ_SLZR01000007.1"/>
</dbReference>
<dbReference type="InterPro" id="IPR001610">
    <property type="entry name" value="PAC"/>
</dbReference>
<dbReference type="InterPro" id="IPR052163">
    <property type="entry name" value="DGC-Regulatory_Protein"/>
</dbReference>
<dbReference type="AlphaFoldDB" id="A0A4V2UJP9"/>
<accession>A0A4V2UJP9</accession>
<dbReference type="PROSITE" id="PS50113">
    <property type="entry name" value="PAC"/>
    <property type="match status" value="1"/>
</dbReference>
<dbReference type="EMBL" id="SLZR01000007">
    <property type="protein sequence ID" value="TCS40996.1"/>
    <property type="molecule type" value="Genomic_DNA"/>
</dbReference>
<gene>
    <name evidence="4" type="ORF">BCF53_1079</name>
</gene>
<organism evidence="4 5">
    <name type="scientific">Reinekea marinisedimentorum</name>
    <dbReference type="NCBI Taxonomy" id="230495"/>
    <lineage>
        <taxon>Bacteria</taxon>
        <taxon>Pseudomonadati</taxon>
        <taxon>Pseudomonadota</taxon>
        <taxon>Gammaproteobacteria</taxon>
        <taxon>Oceanospirillales</taxon>
        <taxon>Saccharospirillaceae</taxon>
        <taxon>Reinekea</taxon>
    </lineage>
</organism>
<evidence type="ECO:0000259" key="3">
    <source>
        <dbReference type="PROSITE" id="PS50887"/>
    </source>
</evidence>
<dbReference type="PANTHER" id="PTHR46663:SF3">
    <property type="entry name" value="SLL0267 PROTEIN"/>
    <property type="match status" value="1"/>
</dbReference>
<dbReference type="CDD" id="cd00130">
    <property type="entry name" value="PAS"/>
    <property type="match status" value="1"/>
</dbReference>
<dbReference type="InterPro" id="IPR000160">
    <property type="entry name" value="GGDEF_dom"/>
</dbReference>
<dbReference type="PANTHER" id="PTHR46663">
    <property type="entry name" value="DIGUANYLATE CYCLASE DGCT-RELATED"/>
    <property type="match status" value="1"/>
</dbReference>
<comment type="caution">
    <text evidence="4">The sequence shown here is derived from an EMBL/GenBank/DDBJ whole genome shotgun (WGS) entry which is preliminary data.</text>
</comment>
<dbReference type="Gene3D" id="3.30.70.270">
    <property type="match status" value="1"/>
</dbReference>
<sequence>MTIKTDRHRPEDPRAFEEMLLRSEAKFSTLFNASPLGMTVVDAETGRFLNVNKAVLNATGYTEDEFLSFSYWDITPEKYRDQELQQLIDLKEKGRFSPNRKEYICKDGSLFPISISGVALVDTDGKEIVLGLIEDISERLAHEKELERLALYDTLTNLPNRRLITERIGQAIAKSQRDRSIFAIFVLDLDNFKPVNDNLGHYGGDELLKETALRIKSLLRRGTDSVSRHGGDEFLLLLTDIKTQDEARRIAKSICKALAKPFQIEDEVVTVSASIGIAVYPDHGTDQITLFRNADKALSRVKEEHGNGCKVFGSYY</sequence>
<dbReference type="NCBIfam" id="TIGR00254">
    <property type="entry name" value="GGDEF"/>
    <property type="match status" value="1"/>
</dbReference>
<evidence type="ECO:0000313" key="4">
    <source>
        <dbReference type="EMBL" id="TCS40996.1"/>
    </source>
</evidence>
<dbReference type="Pfam" id="PF00990">
    <property type="entry name" value="GGDEF"/>
    <property type="match status" value="1"/>
</dbReference>
<dbReference type="InterPro" id="IPR035965">
    <property type="entry name" value="PAS-like_dom_sf"/>
</dbReference>
<dbReference type="PROSITE" id="PS50887">
    <property type="entry name" value="GGDEF"/>
    <property type="match status" value="1"/>
</dbReference>
<reference evidence="4 5" key="1">
    <citation type="submission" date="2019-03" db="EMBL/GenBank/DDBJ databases">
        <title>Genomic Encyclopedia of Archaeal and Bacterial Type Strains, Phase II (KMG-II): from individual species to whole genera.</title>
        <authorList>
            <person name="Goeker M."/>
        </authorList>
    </citation>
    <scope>NUCLEOTIDE SEQUENCE [LARGE SCALE GENOMIC DNA]</scope>
    <source>
        <strain evidence="4 5">DSM 15388</strain>
    </source>
</reference>
<dbReference type="SUPFAM" id="SSF55785">
    <property type="entry name" value="PYP-like sensor domain (PAS domain)"/>
    <property type="match status" value="1"/>
</dbReference>
<keyword evidence="5" id="KW-1185">Reference proteome</keyword>
<dbReference type="OrthoDB" id="9812260at2"/>
<dbReference type="PROSITE" id="PS50112">
    <property type="entry name" value="PAS"/>
    <property type="match status" value="1"/>
</dbReference>
<dbReference type="Gene3D" id="3.30.450.20">
    <property type="entry name" value="PAS domain"/>
    <property type="match status" value="1"/>
</dbReference>
<feature type="domain" description="PAS" evidence="1">
    <location>
        <begin position="23"/>
        <end position="68"/>
    </location>
</feature>
<dbReference type="SUPFAM" id="SSF55073">
    <property type="entry name" value="Nucleotide cyclase"/>
    <property type="match status" value="1"/>
</dbReference>
<dbReference type="Proteomes" id="UP000295793">
    <property type="component" value="Unassembled WGS sequence"/>
</dbReference>
<feature type="domain" description="GGDEF" evidence="3">
    <location>
        <begin position="180"/>
        <end position="314"/>
    </location>
</feature>
<feature type="domain" description="PAC" evidence="2">
    <location>
        <begin position="97"/>
        <end position="148"/>
    </location>
</feature>
<dbReference type="SMART" id="SM00267">
    <property type="entry name" value="GGDEF"/>
    <property type="match status" value="1"/>
</dbReference>
<proteinExistence type="predicted"/>
<dbReference type="InterPro" id="IPR029787">
    <property type="entry name" value="Nucleotide_cyclase"/>
</dbReference>
<evidence type="ECO:0000259" key="1">
    <source>
        <dbReference type="PROSITE" id="PS50112"/>
    </source>
</evidence>
<dbReference type="InterPro" id="IPR000700">
    <property type="entry name" value="PAS-assoc_C"/>
</dbReference>
<dbReference type="CDD" id="cd01949">
    <property type="entry name" value="GGDEF"/>
    <property type="match status" value="1"/>
</dbReference>
<dbReference type="InterPro" id="IPR043128">
    <property type="entry name" value="Rev_trsase/Diguanyl_cyclase"/>
</dbReference>
<dbReference type="SMART" id="SM00091">
    <property type="entry name" value="PAS"/>
    <property type="match status" value="1"/>
</dbReference>
<name>A0A4V2UJP9_9GAMM</name>
<dbReference type="SMART" id="SM00086">
    <property type="entry name" value="PAC"/>
    <property type="match status" value="1"/>
</dbReference>
<protein>
    <submittedName>
        <fullName evidence="4">PAS domain S-box-containing protein/diguanylate cyclase (GGDEF)-like protein</fullName>
    </submittedName>
</protein>
<evidence type="ECO:0000259" key="2">
    <source>
        <dbReference type="PROSITE" id="PS50113"/>
    </source>
</evidence>
<dbReference type="NCBIfam" id="TIGR00229">
    <property type="entry name" value="sensory_box"/>
    <property type="match status" value="1"/>
</dbReference>
<dbReference type="InterPro" id="IPR000014">
    <property type="entry name" value="PAS"/>
</dbReference>